<keyword evidence="1" id="KW-1133">Transmembrane helix</keyword>
<dbReference type="SMR" id="A2HY90"/>
<proteinExistence type="predicted"/>
<evidence type="ECO:0000313" key="3">
    <source>
        <dbReference type="Proteomes" id="UP000001542"/>
    </source>
</evidence>
<keyword evidence="3" id="KW-1185">Reference proteome</keyword>
<keyword evidence="1" id="KW-0812">Transmembrane</keyword>
<accession>A2HY90</accession>
<dbReference type="VEuPathDB" id="TrichDB:TVAGG3_1088670"/>
<sequence>MSEPYSDVEAAHEPKKKSCWEKTKIVGNAILAICVVLNLIVLLILFYKLNRGYCLK</sequence>
<reference evidence="2" key="1">
    <citation type="submission" date="2006-10" db="EMBL/GenBank/DDBJ databases">
        <authorList>
            <person name="Amadeo P."/>
            <person name="Zhao Q."/>
            <person name="Wortman J."/>
            <person name="Fraser-Liggett C."/>
            <person name="Carlton J."/>
        </authorList>
    </citation>
    <scope>NUCLEOTIDE SEQUENCE</scope>
    <source>
        <strain evidence="2">G3</strain>
    </source>
</reference>
<dbReference type="InParanoid" id="A2HY90"/>
<dbReference type="VEuPathDB" id="TrichDB:TVAGG3_0019690"/>
<dbReference type="EMBL" id="DS148331">
    <property type="protein sequence ID" value="EAX65627.1"/>
    <property type="molecule type" value="Genomic_DNA"/>
</dbReference>
<dbReference type="Proteomes" id="UP000001542">
    <property type="component" value="Unassembled WGS sequence"/>
</dbReference>
<protein>
    <submittedName>
        <fullName evidence="2">Uncharacterized protein</fullName>
    </submittedName>
</protein>
<gene>
    <name evidence="2" type="ORF">TVAG_019070</name>
</gene>
<keyword evidence="1" id="KW-0472">Membrane</keyword>
<organism evidence="2 3">
    <name type="scientific">Trichomonas vaginalis (strain ATCC PRA-98 / G3)</name>
    <dbReference type="NCBI Taxonomy" id="412133"/>
    <lineage>
        <taxon>Eukaryota</taxon>
        <taxon>Metamonada</taxon>
        <taxon>Parabasalia</taxon>
        <taxon>Trichomonadida</taxon>
        <taxon>Trichomonadidae</taxon>
        <taxon>Trichomonas</taxon>
    </lineage>
</organism>
<feature type="transmembrane region" description="Helical" evidence="1">
    <location>
        <begin position="25"/>
        <end position="47"/>
    </location>
</feature>
<dbReference type="AlphaFoldDB" id="A2HY90"/>
<evidence type="ECO:0000313" key="2">
    <source>
        <dbReference type="EMBL" id="EAX65627.1"/>
    </source>
</evidence>
<evidence type="ECO:0000256" key="1">
    <source>
        <dbReference type="SAM" id="Phobius"/>
    </source>
</evidence>
<name>A2HY90_TRIV3</name>
<reference evidence="2" key="2">
    <citation type="journal article" date="2007" name="Science">
        <title>Draft genome sequence of the sexually transmitted pathogen Trichomonas vaginalis.</title>
        <authorList>
            <person name="Carlton J.M."/>
            <person name="Hirt R.P."/>
            <person name="Silva J.C."/>
            <person name="Delcher A.L."/>
            <person name="Schatz M."/>
            <person name="Zhao Q."/>
            <person name="Wortman J.R."/>
            <person name="Bidwell S.L."/>
            <person name="Alsmark U.C.M."/>
            <person name="Besteiro S."/>
            <person name="Sicheritz-Ponten T."/>
            <person name="Noel C.J."/>
            <person name="Dacks J.B."/>
            <person name="Foster P.G."/>
            <person name="Simillion C."/>
            <person name="Van de Peer Y."/>
            <person name="Miranda-Saavedra D."/>
            <person name="Barton G.J."/>
            <person name="Westrop G.D."/>
            <person name="Mueller S."/>
            <person name="Dessi D."/>
            <person name="Fiori P.L."/>
            <person name="Ren Q."/>
            <person name="Paulsen I."/>
            <person name="Zhang H."/>
            <person name="Bastida-Corcuera F.D."/>
            <person name="Simoes-Barbosa A."/>
            <person name="Brown M.T."/>
            <person name="Hayes R.D."/>
            <person name="Mukherjee M."/>
            <person name="Okumura C.Y."/>
            <person name="Schneider R."/>
            <person name="Smith A.J."/>
            <person name="Vanacova S."/>
            <person name="Villalvazo M."/>
            <person name="Haas B.J."/>
            <person name="Pertea M."/>
            <person name="Feldblyum T.V."/>
            <person name="Utterback T.R."/>
            <person name="Shu C.L."/>
            <person name="Osoegawa K."/>
            <person name="de Jong P.J."/>
            <person name="Hrdy I."/>
            <person name="Horvathova L."/>
            <person name="Zubacova Z."/>
            <person name="Dolezal P."/>
            <person name="Malik S.B."/>
            <person name="Logsdon J.M. Jr."/>
            <person name="Henze K."/>
            <person name="Gupta A."/>
            <person name="Wang C.C."/>
            <person name="Dunne R.L."/>
            <person name="Upcroft J.A."/>
            <person name="Upcroft P."/>
            <person name="White O."/>
            <person name="Salzberg S.L."/>
            <person name="Tang P."/>
            <person name="Chiu C.-H."/>
            <person name="Lee Y.-S."/>
            <person name="Embley T.M."/>
            <person name="Coombs G.H."/>
            <person name="Mottram J.C."/>
            <person name="Tachezy J."/>
            <person name="Fraser-Liggett C.M."/>
            <person name="Johnson P.J."/>
        </authorList>
    </citation>
    <scope>NUCLEOTIDE SEQUENCE [LARGE SCALE GENOMIC DNA]</scope>
    <source>
        <strain evidence="2">G3</strain>
    </source>
</reference>